<dbReference type="Gene3D" id="3.30.450.40">
    <property type="match status" value="1"/>
</dbReference>
<dbReference type="Pfam" id="PF09339">
    <property type="entry name" value="HTH_IclR"/>
    <property type="match status" value="1"/>
</dbReference>
<proteinExistence type="predicted"/>
<protein>
    <submittedName>
        <fullName evidence="6">IclR family transcriptional regulator C-terminal domain-containing protein</fullName>
    </submittedName>
</protein>
<dbReference type="PROSITE" id="PS51077">
    <property type="entry name" value="HTH_ICLR"/>
    <property type="match status" value="1"/>
</dbReference>
<dbReference type="PANTHER" id="PTHR30136:SF34">
    <property type="entry name" value="TRANSCRIPTIONAL REGULATOR"/>
    <property type="match status" value="1"/>
</dbReference>
<evidence type="ECO:0000313" key="6">
    <source>
        <dbReference type="EMBL" id="GMG85125.1"/>
    </source>
</evidence>
<dbReference type="Proteomes" id="UP001239909">
    <property type="component" value="Unassembled WGS sequence"/>
</dbReference>
<dbReference type="SUPFAM" id="SSF55781">
    <property type="entry name" value="GAF domain-like"/>
    <property type="match status" value="1"/>
</dbReference>
<dbReference type="Gene3D" id="1.10.10.10">
    <property type="entry name" value="Winged helix-like DNA-binding domain superfamily/Winged helix DNA-binding domain"/>
    <property type="match status" value="1"/>
</dbReference>
<organism evidence="6 7">
    <name type="scientific">Paralimibaculum aggregatum</name>
    <dbReference type="NCBI Taxonomy" id="3036245"/>
    <lineage>
        <taxon>Bacteria</taxon>
        <taxon>Pseudomonadati</taxon>
        <taxon>Pseudomonadota</taxon>
        <taxon>Alphaproteobacteria</taxon>
        <taxon>Rhodobacterales</taxon>
        <taxon>Paracoccaceae</taxon>
        <taxon>Paralimibaculum</taxon>
    </lineage>
</organism>
<dbReference type="InterPro" id="IPR014757">
    <property type="entry name" value="Tscrpt_reg_IclR_C"/>
</dbReference>
<reference evidence="6 7" key="1">
    <citation type="submission" date="2023-04" db="EMBL/GenBank/DDBJ databases">
        <title>Marinoamorphus aggregata gen. nov., sp. Nov., isolate from tissue of brittle star Ophioplocus japonicus.</title>
        <authorList>
            <person name="Kawano K."/>
            <person name="Sawayama S."/>
            <person name="Nakagawa S."/>
        </authorList>
    </citation>
    <scope>NUCLEOTIDE SEQUENCE [LARGE SCALE GENOMIC DNA]</scope>
    <source>
        <strain evidence="6 7">NKW23</strain>
    </source>
</reference>
<dbReference type="InterPro" id="IPR005471">
    <property type="entry name" value="Tscrpt_reg_IclR_N"/>
</dbReference>
<dbReference type="PROSITE" id="PS51078">
    <property type="entry name" value="ICLR_ED"/>
    <property type="match status" value="1"/>
</dbReference>
<name>A0ABQ6LSS3_9RHOB</name>
<evidence type="ECO:0000259" key="4">
    <source>
        <dbReference type="PROSITE" id="PS51077"/>
    </source>
</evidence>
<feature type="domain" description="HTH iclR-type" evidence="4">
    <location>
        <begin position="14"/>
        <end position="76"/>
    </location>
</feature>
<dbReference type="PANTHER" id="PTHR30136">
    <property type="entry name" value="HELIX-TURN-HELIX TRANSCRIPTIONAL REGULATOR, ICLR FAMILY"/>
    <property type="match status" value="1"/>
</dbReference>
<keyword evidence="7" id="KW-1185">Reference proteome</keyword>
<keyword evidence="3" id="KW-0804">Transcription</keyword>
<dbReference type="SUPFAM" id="SSF46785">
    <property type="entry name" value="Winged helix' DNA-binding domain"/>
    <property type="match status" value="1"/>
</dbReference>
<evidence type="ECO:0000259" key="5">
    <source>
        <dbReference type="PROSITE" id="PS51078"/>
    </source>
</evidence>
<dbReference type="Pfam" id="PF01614">
    <property type="entry name" value="IclR_C"/>
    <property type="match status" value="1"/>
</dbReference>
<evidence type="ECO:0000256" key="1">
    <source>
        <dbReference type="ARBA" id="ARBA00023015"/>
    </source>
</evidence>
<dbReference type="RefSeq" id="WP_285674385.1">
    <property type="nucleotide sequence ID" value="NZ_BSYI01000052.1"/>
</dbReference>
<comment type="caution">
    <text evidence="6">The sequence shown here is derived from an EMBL/GenBank/DDBJ whole genome shotgun (WGS) entry which is preliminary data.</text>
</comment>
<evidence type="ECO:0000256" key="3">
    <source>
        <dbReference type="ARBA" id="ARBA00023163"/>
    </source>
</evidence>
<dbReference type="InterPro" id="IPR050707">
    <property type="entry name" value="HTH_MetabolicPath_Reg"/>
</dbReference>
<dbReference type="SMART" id="SM00346">
    <property type="entry name" value="HTH_ICLR"/>
    <property type="match status" value="1"/>
</dbReference>
<dbReference type="InterPro" id="IPR029016">
    <property type="entry name" value="GAF-like_dom_sf"/>
</dbReference>
<evidence type="ECO:0000313" key="7">
    <source>
        <dbReference type="Proteomes" id="UP001239909"/>
    </source>
</evidence>
<keyword evidence="1" id="KW-0805">Transcription regulation</keyword>
<gene>
    <name evidence="6" type="ORF">LNKW23_43410</name>
</gene>
<sequence length="263" mass="28969">MTSERPPIDKRLFVTSAEKCLTVLAAFRRSSTPLGLKEIARLSGLDISATQRFVYTLRALDYLRQDPATKRYSPTVRVLDLSYAYLSNSALIDCASPYLREAHRQTDESINLVELEGLDIIYVARIPSRKAIATEMACGSRLPAYCSGSGRAILAHLPEAQATAILEASDRLPLTPHTITDLDAIRALFPRIRETGYAVNYQECYVGDLSLAAPIFDRSGRPAASVNISLNMLRWTLEDALKHCTPVLVETATAISRALGAQR</sequence>
<dbReference type="EMBL" id="BSYI01000052">
    <property type="protein sequence ID" value="GMG85125.1"/>
    <property type="molecule type" value="Genomic_DNA"/>
</dbReference>
<dbReference type="InterPro" id="IPR036390">
    <property type="entry name" value="WH_DNA-bd_sf"/>
</dbReference>
<dbReference type="InterPro" id="IPR036388">
    <property type="entry name" value="WH-like_DNA-bd_sf"/>
</dbReference>
<evidence type="ECO:0000256" key="2">
    <source>
        <dbReference type="ARBA" id="ARBA00023125"/>
    </source>
</evidence>
<keyword evidence="2" id="KW-0238">DNA-binding</keyword>
<feature type="domain" description="IclR-ED" evidence="5">
    <location>
        <begin position="77"/>
        <end position="261"/>
    </location>
</feature>
<accession>A0ABQ6LSS3</accession>